<dbReference type="InterPro" id="IPR036513">
    <property type="entry name" value="STAS_dom_sf"/>
</dbReference>
<dbReference type="AlphaFoldDB" id="A0A1H6DH78"/>
<feature type="domain" description="STAS" evidence="1">
    <location>
        <begin position="14"/>
        <end position="98"/>
    </location>
</feature>
<dbReference type="RefSeq" id="WP_200823438.1">
    <property type="nucleotide sequence ID" value="NZ_FNVU01000015.1"/>
</dbReference>
<dbReference type="Pfam" id="PF01740">
    <property type="entry name" value="STAS"/>
    <property type="match status" value="1"/>
</dbReference>
<proteinExistence type="predicted"/>
<dbReference type="Proteomes" id="UP000236754">
    <property type="component" value="Unassembled WGS sequence"/>
</dbReference>
<dbReference type="CDD" id="cd07043">
    <property type="entry name" value="STAS_anti-anti-sigma_factors"/>
    <property type="match status" value="1"/>
</dbReference>
<dbReference type="InterPro" id="IPR002645">
    <property type="entry name" value="STAS_dom"/>
</dbReference>
<dbReference type="Gene3D" id="3.30.750.24">
    <property type="entry name" value="STAS domain"/>
    <property type="match status" value="1"/>
</dbReference>
<keyword evidence="3" id="KW-1185">Reference proteome</keyword>
<accession>A0A1H6DH78</accession>
<protein>
    <submittedName>
        <fullName evidence="2">Anti-anti-sigma factor</fullName>
    </submittedName>
</protein>
<organism evidence="2 3">
    <name type="scientific">Actinacidiphila yanglinensis</name>
    <dbReference type="NCBI Taxonomy" id="310779"/>
    <lineage>
        <taxon>Bacteria</taxon>
        <taxon>Bacillati</taxon>
        <taxon>Actinomycetota</taxon>
        <taxon>Actinomycetes</taxon>
        <taxon>Kitasatosporales</taxon>
        <taxon>Streptomycetaceae</taxon>
        <taxon>Actinacidiphila</taxon>
    </lineage>
</organism>
<reference evidence="2 3" key="1">
    <citation type="submission" date="2016-10" db="EMBL/GenBank/DDBJ databases">
        <authorList>
            <person name="de Groot N.N."/>
        </authorList>
    </citation>
    <scope>NUCLEOTIDE SEQUENCE [LARGE SCALE GENOMIC DNA]</scope>
    <source>
        <strain evidence="2 3">CGMCC 4.2023</strain>
    </source>
</reference>
<evidence type="ECO:0000313" key="3">
    <source>
        <dbReference type="Proteomes" id="UP000236754"/>
    </source>
</evidence>
<dbReference type="SUPFAM" id="SSF52091">
    <property type="entry name" value="SpoIIaa-like"/>
    <property type="match status" value="1"/>
</dbReference>
<evidence type="ECO:0000313" key="2">
    <source>
        <dbReference type="EMBL" id="SEG84531.1"/>
    </source>
</evidence>
<gene>
    <name evidence="2" type="ORF">SAMN05216223_11590</name>
</gene>
<dbReference type="EMBL" id="FNVU01000015">
    <property type="protein sequence ID" value="SEG84531.1"/>
    <property type="molecule type" value="Genomic_DNA"/>
</dbReference>
<sequence length="120" mass="13128">MTPKGAPTVLITTSKDGVAAVISPSGEIDFDTLPGLLAAEQELPQSVRQVTWDLRDAVFMDVAGLHLLFQQRLVCWDRHRTLIVTGLQKQPIQLLQLAEELFPAGHWSDFLPASRPASAA</sequence>
<name>A0A1H6DH78_9ACTN</name>
<evidence type="ECO:0000259" key="1">
    <source>
        <dbReference type="Pfam" id="PF01740"/>
    </source>
</evidence>